<dbReference type="PRINTS" id="PR00420">
    <property type="entry name" value="RNGMNOXGNASE"/>
</dbReference>
<accession>A0A1R4JTZ2</accession>
<feature type="domain" description="FAD dependent oxidoreductase" evidence="7">
    <location>
        <begin position="18"/>
        <end position="252"/>
    </location>
</feature>
<dbReference type="InterPro" id="IPR051473">
    <property type="entry name" value="P2Ox-like"/>
</dbReference>
<comment type="cofactor">
    <cofactor evidence="1">
        <name>FAD</name>
        <dbReference type="ChEBI" id="CHEBI:57692"/>
    </cofactor>
</comment>
<keyword evidence="4" id="KW-0274">FAD</keyword>
<dbReference type="InterPro" id="IPR006076">
    <property type="entry name" value="FAD-dep_OxRdtase"/>
</dbReference>
<evidence type="ECO:0000256" key="4">
    <source>
        <dbReference type="ARBA" id="ARBA00022827"/>
    </source>
</evidence>
<evidence type="ECO:0000259" key="7">
    <source>
        <dbReference type="Pfam" id="PF01266"/>
    </source>
</evidence>
<dbReference type="AlphaFoldDB" id="A0A1R4JTZ2"/>
<evidence type="ECO:0000313" key="10">
    <source>
        <dbReference type="Proteomes" id="UP000196230"/>
    </source>
</evidence>
<evidence type="ECO:0000256" key="5">
    <source>
        <dbReference type="ARBA" id="ARBA00023002"/>
    </source>
</evidence>
<dbReference type="InterPro" id="IPR036188">
    <property type="entry name" value="FAD/NAD-bd_sf"/>
</dbReference>
<dbReference type="GO" id="GO:0016614">
    <property type="term" value="F:oxidoreductase activity, acting on CH-OH group of donors"/>
    <property type="evidence" value="ECO:0007669"/>
    <property type="project" value="InterPro"/>
</dbReference>
<evidence type="ECO:0000259" key="8">
    <source>
        <dbReference type="Pfam" id="PF05199"/>
    </source>
</evidence>
<dbReference type="Pfam" id="PF05199">
    <property type="entry name" value="GMC_oxred_C"/>
    <property type="match status" value="1"/>
</dbReference>
<reference evidence="9 10" key="1">
    <citation type="submission" date="2017-02" db="EMBL/GenBank/DDBJ databases">
        <authorList>
            <person name="Peterson S.W."/>
        </authorList>
    </citation>
    <scope>NUCLEOTIDE SEQUENCE [LARGE SCALE GENOMIC DNA]</scope>
    <source>
        <strain evidence="9 10">2B3F</strain>
    </source>
</reference>
<keyword evidence="5" id="KW-0560">Oxidoreductase</keyword>
<sequence length="571" mass="62601">MTIFDARALPTGAELRTDVLIIGTGPSGVTVARELADAGRDVLLLEGGGIGVEADAQDTLRGDAPSQQREPLEKARQKGLGGASHQWGGRAAPFSALDLEARPGLGIDAPWPVDRERLEPYYRRAAHALDLRRYQWTAADALPGDPVHLLGGGQDLVDDTGLWRFSPPVRFGDVYRRELDTLPWMRLLHHANVLRLETDSAADGASPKRVRRVVAASAPGHEFTVAAETVVVACGGLESARLLMASGLGGRFDQVGRNYMIHPIAEVGELVLADPGSAENAVRYTKSHDGVWVRRLLTLTEEVRRRDDLLHMGFALWYEDPMHPRHGDPLLSAYVLARKALFSLDGFKSAGMHRRFADAPDAPGHVRNVLLGLPQLAGFGVTWARDRWLDPRTLPAFTRRSREGRYRIRFDAEQSPSPENRVTLSATERDGFGVPRLSVQHRVSDADRENYHRSLCLLAEGIERSGFGRYTPPTLDHLKSLELTDATHQMGLLRMGTRPETSVVDPDLRVWECENLYVSSTGVFPTSSHAGPTMTAVALAIRLADHVRGLGRTAVISAQGAVDLTREDTTA</sequence>
<evidence type="ECO:0000256" key="2">
    <source>
        <dbReference type="ARBA" id="ARBA00010790"/>
    </source>
</evidence>
<dbReference type="SUPFAM" id="SSF54373">
    <property type="entry name" value="FAD-linked reductases, C-terminal domain"/>
    <property type="match status" value="1"/>
</dbReference>
<gene>
    <name evidence="9" type="ORF">FM125_10690</name>
</gene>
<dbReference type="Proteomes" id="UP000196230">
    <property type="component" value="Unassembled WGS sequence"/>
</dbReference>
<evidence type="ECO:0000256" key="6">
    <source>
        <dbReference type="SAM" id="MobiDB-lite"/>
    </source>
</evidence>
<dbReference type="PANTHER" id="PTHR42784:SF1">
    <property type="entry name" value="PYRANOSE 2-OXIDASE"/>
    <property type="match status" value="1"/>
</dbReference>
<dbReference type="Gene3D" id="3.50.50.60">
    <property type="entry name" value="FAD/NAD(P)-binding domain"/>
    <property type="match status" value="2"/>
</dbReference>
<proteinExistence type="inferred from homology"/>
<dbReference type="InterPro" id="IPR007867">
    <property type="entry name" value="GMC_OxRtase_C"/>
</dbReference>
<dbReference type="PANTHER" id="PTHR42784">
    <property type="entry name" value="PYRANOSE 2-OXIDASE"/>
    <property type="match status" value="1"/>
</dbReference>
<protein>
    <submittedName>
        <fullName evidence="9">Glucose-methanol-choline (GMC) oxidoreductase:NAD binding site</fullName>
    </submittedName>
</protein>
<dbReference type="SUPFAM" id="SSF51905">
    <property type="entry name" value="FAD/NAD(P)-binding domain"/>
    <property type="match status" value="1"/>
</dbReference>
<comment type="similarity">
    <text evidence="2">Belongs to the GMC oxidoreductase family.</text>
</comment>
<organism evidence="9 10">
    <name type="scientific">Micrococcus lylae</name>
    <dbReference type="NCBI Taxonomy" id="1273"/>
    <lineage>
        <taxon>Bacteria</taxon>
        <taxon>Bacillati</taxon>
        <taxon>Actinomycetota</taxon>
        <taxon>Actinomycetes</taxon>
        <taxon>Micrococcales</taxon>
        <taxon>Micrococcaceae</taxon>
        <taxon>Micrococcus</taxon>
    </lineage>
</organism>
<dbReference type="Pfam" id="PF01266">
    <property type="entry name" value="DAO"/>
    <property type="match status" value="1"/>
</dbReference>
<dbReference type="RefSeq" id="WP_087134579.1">
    <property type="nucleotide sequence ID" value="NZ_FUKP01000067.1"/>
</dbReference>
<feature type="domain" description="Glucose-methanol-choline oxidoreductase C-terminal" evidence="8">
    <location>
        <begin position="416"/>
        <end position="540"/>
    </location>
</feature>
<name>A0A1R4JTZ2_9MICC</name>
<evidence type="ECO:0000313" key="9">
    <source>
        <dbReference type="EMBL" id="SJN35507.1"/>
    </source>
</evidence>
<evidence type="ECO:0000256" key="1">
    <source>
        <dbReference type="ARBA" id="ARBA00001974"/>
    </source>
</evidence>
<keyword evidence="3" id="KW-0285">Flavoprotein</keyword>
<feature type="region of interest" description="Disordered" evidence="6">
    <location>
        <begin position="60"/>
        <end position="86"/>
    </location>
</feature>
<dbReference type="EMBL" id="FUKP01000067">
    <property type="protein sequence ID" value="SJN35507.1"/>
    <property type="molecule type" value="Genomic_DNA"/>
</dbReference>
<evidence type="ECO:0000256" key="3">
    <source>
        <dbReference type="ARBA" id="ARBA00022630"/>
    </source>
</evidence>